<evidence type="ECO:0000313" key="2">
    <source>
        <dbReference type="Proteomes" id="UP000788993"/>
    </source>
</evidence>
<reference evidence="1" key="2">
    <citation type="submission" date="2021-01" db="EMBL/GenBank/DDBJ databases">
        <authorList>
            <person name="Schikora-Tamarit M.A."/>
        </authorList>
    </citation>
    <scope>NUCLEOTIDE SEQUENCE</scope>
    <source>
        <strain evidence="1">NCAIM Y.01608</strain>
    </source>
</reference>
<organism evidence="1 2">
    <name type="scientific">Ogataea polymorpha</name>
    <dbReference type="NCBI Taxonomy" id="460523"/>
    <lineage>
        <taxon>Eukaryota</taxon>
        <taxon>Fungi</taxon>
        <taxon>Dikarya</taxon>
        <taxon>Ascomycota</taxon>
        <taxon>Saccharomycotina</taxon>
        <taxon>Pichiomycetes</taxon>
        <taxon>Pichiales</taxon>
        <taxon>Pichiaceae</taxon>
        <taxon>Ogataea</taxon>
    </lineage>
</organism>
<comment type="caution">
    <text evidence="1">The sequence shown here is derived from an EMBL/GenBank/DDBJ whole genome shotgun (WGS) entry which is preliminary data.</text>
</comment>
<dbReference type="AlphaFoldDB" id="A0A9P8T8Y2"/>
<sequence length="84" mass="9137">MISRLDFCLCNGSSYVLTLSADDDISDGSSALALDERVFISESVPESSSSNGGVYGMFVARWCFASDAKQYRSRSGSCPLHFHK</sequence>
<protein>
    <submittedName>
        <fullName evidence="1">Uncharacterized protein</fullName>
    </submittedName>
</protein>
<proteinExistence type="predicted"/>
<keyword evidence="2" id="KW-1185">Reference proteome</keyword>
<dbReference type="EMBL" id="JAEUBD010000983">
    <property type="protein sequence ID" value="KAH3670024.1"/>
    <property type="molecule type" value="Genomic_DNA"/>
</dbReference>
<name>A0A9P8T8Y2_9ASCO</name>
<evidence type="ECO:0000313" key="1">
    <source>
        <dbReference type="EMBL" id="KAH3670024.1"/>
    </source>
</evidence>
<reference evidence="1" key="1">
    <citation type="journal article" date="2021" name="Open Biol.">
        <title>Shared evolutionary footprints suggest mitochondrial oxidative damage underlies multiple complex I losses in fungi.</title>
        <authorList>
            <person name="Schikora-Tamarit M.A."/>
            <person name="Marcet-Houben M."/>
            <person name="Nosek J."/>
            <person name="Gabaldon T."/>
        </authorList>
    </citation>
    <scope>NUCLEOTIDE SEQUENCE</scope>
    <source>
        <strain evidence="1">NCAIM Y.01608</strain>
    </source>
</reference>
<dbReference type="Proteomes" id="UP000788993">
    <property type="component" value="Unassembled WGS sequence"/>
</dbReference>
<gene>
    <name evidence="1" type="ORF">OGATHE_002837</name>
</gene>
<accession>A0A9P8T8Y2</accession>